<dbReference type="SUPFAM" id="SSF52047">
    <property type="entry name" value="RNI-like"/>
    <property type="match status" value="1"/>
</dbReference>
<dbReference type="InterPro" id="IPR055414">
    <property type="entry name" value="LRR_R13L4/SHOC2-like"/>
</dbReference>
<comment type="caution">
    <text evidence="3">The sequence shown here is derived from an EMBL/GenBank/DDBJ whole genome shotgun (WGS) entry which is preliminary data.</text>
</comment>
<evidence type="ECO:0000313" key="3">
    <source>
        <dbReference type="EMBL" id="MCI16947.1"/>
    </source>
</evidence>
<protein>
    <submittedName>
        <fullName evidence="3">NBS-containing resistance-like protein</fullName>
    </submittedName>
</protein>
<feature type="non-terminal residue" evidence="3">
    <location>
        <position position="113"/>
    </location>
</feature>
<dbReference type="AlphaFoldDB" id="A0A392PYY9"/>
<feature type="domain" description="Disease resistance R13L4/SHOC-2-like LRR" evidence="2">
    <location>
        <begin position="2"/>
        <end position="110"/>
    </location>
</feature>
<proteinExistence type="predicted"/>
<reference evidence="3 4" key="1">
    <citation type="journal article" date="2018" name="Front. Plant Sci.">
        <title>Red Clover (Trifolium pratense) and Zigzag Clover (T. medium) - A Picture of Genomic Similarities and Differences.</title>
        <authorList>
            <person name="Dluhosova J."/>
            <person name="Istvanek J."/>
            <person name="Nedelnik J."/>
            <person name="Repkova J."/>
        </authorList>
    </citation>
    <scope>NUCLEOTIDE SEQUENCE [LARGE SCALE GENOMIC DNA]</scope>
    <source>
        <strain evidence="4">cv. 10/8</strain>
        <tissue evidence="3">Leaf</tissue>
    </source>
</reference>
<organism evidence="3 4">
    <name type="scientific">Trifolium medium</name>
    <dbReference type="NCBI Taxonomy" id="97028"/>
    <lineage>
        <taxon>Eukaryota</taxon>
        <taxon>Viridiplantae</taxon>
        <taxon>Streptophyta</taxon>
        <taxon>Embryophyta</taxon>
        <taxon>Tracheophyta</taxon>
        <taxon>Spermatophyta</taxon>
        <taxon>Magnoliopsida</taxon>
        <taxon>eudicotyledons</taxon>
        <taxon>Gunneridae</taxon>
        <taxon>Pentapetalae</taxon>
        <taxon>rosids</taxon>
        <taxon>fabids</taxon>
        <taxon>Fabales</taxon>
        <taxon>Fabaceae</taxon>
        <taxon>Papilionoideae</taxon>
        <taxon>50 kb inversion clade</taxon>
        <taxon>NPAAA clade</taxon>
        <taxon>Hologalegina</taxon>
        <taxon>IRL clade</taxon>
        <taxon>Trifolieae</taxon>
        <taxon>Trifolium</taxon>
    </lineage>
</organism>
<evidence type="ECO:0000256" key="1">
    <source>
        <dbReference type="ARBA" id="ARBA00022737"/>
    </source>
</evidence>
<evidence type="ECO:0000259" key="2">
    <source>
        <dbReference type="Pfam" id="PF23598"/>
    </source>
</evidence>
<keyword evidence="4" id="KW-1185">Reference proteome</keyword>
<evidence type="ECO:0000313" key="4">
    <source>
        <dbReference type="Proteomes" id="UP000265520"/>
    </source>
</evidence>
<dbReference type="Pfam" id="PF23598">
    <property type="entry name" value="LRR_14"/>
    <property type="match status" value="1"/>
</dbReference>
<dbReference type="Proteomes" id="UP000265520">
    <property type="component" value="Unassembled WGS sequence"/>
</dbReference>
<dbReference type="Gene3D" id="3.80.10.10">
    <property type="entry name" value="Ribonuclease Inhibitor"/>
    <property type="match status" value="1"/>
</dbReference>
<dbReference type="InterPro" id="IPR032675">
    <property type="entry name" value="LRR_dom_sf"/>
</dbReference>
<dbReference type="EMBL" id="LXQA010103122">
    <property type="protein sequence ID" value="MCI16947.1"/>
    <property type="molecule type" value="Genomic_DNA"/>
</dbReference>
<name>A0A392PYY9_9FABA</name>
<sequence length="113" mass="13144">MLRKIKKLGLTRVRREHGNALSAAIMEMKHLENLNITTISEAEIIDLNFKSSPPQLQRLHLKARLQKLPDWIPELECLVKIRLGFSMLKEDPLQSLKNLPNLLNLCLWDNCYD</sequence>
<accession>A0A392PYY9</accession>
<keyword evidence="1" id="KW-0677">Repeat</keyword>